<feature type="domain" description="Glycosyltransferase subfamily 4-like N-terminal" evidence="2">
    <location>
        <begin position="14"/>
        <end position="188"/>
    </location>
</feature>
<proteinExistence type="predicted"/>
<evidence type="ECO:0000259" key="1">
    <source>
        <dbReference type="Pfam" id="PF00534"/>
    </source>
</evidence>
<dbReference type="Proteomes" id="UP000176303">
    <property type="component" value="Unassembled WGS sequence"/>
</dbReference>
<organism evidence="3 4">
    <name type="scientific">Candidatus Uhrbacteria bacterium RIFCSPHIGHO2_02_FULL_57_19</name>
    <dbReference type="NCBI Taxonomy" id="1802391"/>
    <lineage>
        <taxon>Bacteria</taxon>
        <taxon>Candidatus Uhriibacteriota</taxon>
    </lineage>
</organism>
<dbReference type="Gene3D" id="3.40.50.2000">
    <property type="entry name" value="Glycogen Phosphorylase B"/>
    <property type="match status" value="2"/>
</dbReference>
<evidence type="ECO:0008006" key="5">
    <source>
        <dbReference type="Google" id="ProtNLM"/>
    </source>
</evidence>
<reference evidence="3 4" key="1">
    <citation type="journal article" date="2016" name="Nat. Commun.">
        <title>Thousands of microbial genomes shed light on interconnected biogeochemical processes in an aquifer system.</title>
        <authorList>
            <person name="Anantharaman K."/>
            <person name="Brown C.T."/>
            <person name="Hug L.A."/>
            <person name="Sharon I."/>
            <person name="Castelle C.J."/>
            <person name="Probst A.J."/>
            <person name="Thomas B.C."/>
            <person name="Singh A."/>
            <person name="Wilkins M.J."/>
            <person name="Karaoz U."/>
            <person name="Brodie E.L."/>
            <person name="Williams K.H."/>
            <person name="Hubbard S.S."/>
            <person name="Banfield J.F."/>
        </authorList>
    </citation>
    <scope>NUCLEOTIDE SEQUENCE [LARGE SCALE GENOMIC DNA]</scope>
</reference>
<feature type="domain" description="Glycosyl transferase family 1" evidence="1">
    <location>
        <begin position="199"/>
        <end position="326"/>
    </location>
</feature>
<dbReference type="SUPFAM" id="SSF53756">
    <property type="entry name" value="UDP-Glycosyltransferase/glycogen phosphorylase"/>
    <property type="match status" value="1"/>
</dbReference>
<dbReference type="STRING" id="1802391.A3D72_02275"/>
<evidence type="ECO:0000259" key="2">
    <source>
        <dbReference type="Pfam" id="PF13439"/>
    </source>
</evidence>
<protein>
    <recommendedName>
        <fullName evidence="5">Glycosyl transferase family 1 domain-containing protein</fullName>
    </recommendedName>
</protein>
<dbReference type="InterPro" id="IPR050194">
    <property type="entry name" value="Glycosyltransferase_grp1"/>
</dbReference>
<dbReference type="GO" id="GO:0016757">
    <property type="term" value="F:glycosyltransferase activity"/>
    <property type="evidence" value="ECO:0007669"/>
    <property type="project" value="InterPro"/>
</dbReference>
<dbReference type="Pfam" id="PF00534">
    <property type="entry name" value="Glycos_transf_1"/>
    <property type="match status" value="1"/>
</dbReference>
<dbReference type="PANTHER" id="PTHR45947">
    <property type="entry name" value="SULFOQUINOVOSYL TRANSFERASE SQD2"/>
    <property type="match status" value="1"/>
</dbReference>
<evidence type="ECO:0000313" key="4">
    <source>
        <dbReference type="Proteomes" id="UP000176303"/>
    </source>
</evidence>
<dbReference type="InterPro" id="IPR028098">
    <property type="entry name" value="Glyco_trans_4-like_N"/>
</dbReference>
<evidence type="ECO:0000313" key="3">
    <source>
        <dbReference type="EMBL" id="OGL74171.1"/>
    </source>
</evidence>
<dbReference type="PANTHER" id="PTHR45947:SF3">
    <property type="entry name" value="SULFOQUINOVOSYL TRANSFERASE SQD2"/>
    <property type="match status" value="1"/>
</dbReference>
<accession>A0A1F7U7H6</accession>
<dbReference type="Pfam" id="PF13439">
    <property type="entry name" value="Glyco_transf_4"/>
    <property type="match status" value="1"/>
</dbReference>
<comment type="caution">
    <text evidence="3">The sequence shown here is derived from an EMBL/GenBank/DDBJ whole genome shotgun (WGS) entry which is preliminary data.</text>
</comment>
<dbReference type="EMBL" id="MGDZ01000005">
    <property type="protein sequence ID" value="OGL74171.1"/>
    <property type="molecule type" value="Genomic_DNA"/>
</dbReference>
<name>A0A1F7U7H6_9BACT</name>
<sequence>MKIALVHDFLAQEGGAERVLRAFHDAWPEAPTFTLFHDRDRAHPAFLEWDVRTTFIQKLPGGLRHYRWYLPLMPAATESHNLSDFDLVLSSSSAFSKGVIVSPEAVHISYCHTPTRYLWTDTHSYVEDLRSPGIVKLALPPVLSYLRMWDRAAAERVDKFVANSQTVRRRIEKYYGRTAEVIHPPVDVGNFSVAERPGNFYLVGGRLVPYKRFDLVVRAFSKLGIPLKVFGEGPELENLREIAKPNVEFLGKVSESTKAELYRSALAFIHPHIEDFGITAIEAMASGRPVIALPQGGATETIVPGITGEFLEDQSWENLAHHVIRFDPSRYDSKRIRAHAAQFDASVFKEKMKQFVEQSWKDRETIRLRAHQPLV</sequence>
<gene>
    <name evidence="3" type="ORF">A3D72_02275</name>
</gene>
<dbReference type="InterPro" id="IPR001296">
    <property type="entry name" value="Glyco_trans_1"/>
</dbReference>
<dbReference type="AlphaFoldDB" id="A0A1F7U7H6"/>